<reference evidence="1" key="1">
    <citation type="submission" date="2015-06" db="UniProtKB">
        <authorList>
            <consortium name="EnsemblPlants"/>
        </authorList>
    </citation>
    <scope>IDENTIFICATION</scope>
</reference>
<name>N1R0C2_AEGTA</name>
<sequence>MCMRISRDSYPNLHALHNASNDSLTNAAYVKISEGDFGYVLDDVPHLADYLPGWSALEQIRHSDRRWPTSPSLSQARLPLILQTERWGLLCEQTTYKNRQCLYLSEQVLILV</sequence>
<accession>N1R0C2</accession>
<dbReference type="ExpressionAtlas" id="N1R0C2">
    <property type="expression patterns" value="baseline"/>
</dbReference>
<protein>
    <submittedName>
        <fullName evidence="1">Uncharacterized protein</fullName>
    </submittedName>
</protein>
<organism evidence="1">
    <name type="scientific">Aegilops tauschii</name>
    <name type="common">Tausch's goatgrass</name>
    <name type="synonym">Aegilops squarrosa</name>
    <dbReference type="NCBI Taxonomy" id="37682"/>
    <lineage>
        <taxon>Eukaryota</taxon>
        <taxon>Viridiplantae</taxon>
        <taxon>Streptophyta</taxon>
        <taxon>Embryophyta</taxon>
        <taxon>Tracheophyta</taxon>
        <taxon>Spermatophyta</taxon>
        <taxon>Magnoliopsida</taxon>
        <taxon>Liliopsida</taxon>
        <taxon>Poales</taxon>
        <taxon>Poaceae</taxon>
        <taxon>BOP clade</taxon>
        <taxon>Pooideae</taxon>
        <taxon>Triticodae</taxon>
        <taxon>Triticeae</taxon>
        <taxon>Triticinae</taxon>
        <taxon>Aegilops</taxon>
    </lineage>
</organism>
<evidence type="ECO:0000313" key="1">
    <source>
        <dbReference type="EnsemblPlants" id="EMT17192"/>
    </source>
</evidence>
<proteinExistence type="predicted"/>
<dbReference type="AlphaFoldDB" id="N1R0C2"/>
<dbReference type="EnsemblPlants" id="EMT17192">
    <property type="protein sequence ID" value="EMT17192"/>
    <property type="gene ID" value="F775_00244"/>
</dbReference>